<keyword evidence="3" id="KW-1185">Reference proteome</keyword>
<dbReference type="Proteomes" id="UP000023152">
    <property type="component" value="Unassembled WGS sequence"/>
</dbReference>
<dbReference type="SUPFAM" id="SSF49879">
    <property type="entry name" value="SMAD/FHA domain"/>
    <property type="match status" value="1"/>
</dbReference>
<dbReference type="Pfam" id="PF00498">
    <property type="entry name" value="FHA"/>
    <property type="match status" value="1"/>
</dbReference>
<dbReference type="InterPro" id="IPR000253">
    <property type="entry name" value="FHA_dom"/>
</dbReference>
<dbReference type="GO" id="GO:0005634">
    <property type="term" value="C:nucleus"/>
    <property type="evidence" value="ECO:0007669"/>
    <property type="project" value="TreeGrafter"/>
</dbReference>
<keyword evidence="2" id="KW-0808">Transferase</keyword>
<protein>
    <submittedName>
        <fullName evidence="2">Protein kinase</fullName>
    </submittedName>
</protein>
<dbReference type="PROSITE" id="PS50006">
    <property type="entry name" value="FHA_DOMAIN"/>
    <property type="match status" value="1"/>
</dbReference>
<dbReference type="Gene3D" id="2.60.200.20">
    <property type="match status" value="1"/>
</dbReference>
<dbReference type="AlphaFoldDB" id="X6MRX1"/>
<dbReference type="EMBL" id="ASPP01018754">
    <property type="protein sequence ID" value="ETO15845.1"/>
    <property type="molecule type" value="Genomic_DNA"/>
</dbReference>
<accession>X6MRX1</accession>
<evidence type="ECO:0000313" key="3">
    <source>
        <dbReference type="Proteomes" id="UP000023152"/>
    </source>
</evidence>
<name>X6MRX1_RETFI</name>
<dbReference type="GO" id="GO:0016567">
    <property type="term" value="P:protein ubiquitination"/>
    <property type="evidence" value="ECO:0007669"/>
    <property type="project" value="TreeGrafter"/>
</dbReference>
<dbReference type="PANTHER" id="PTHR16079:SF4">
    <property type="entry name" value="E3 UBIQUITIN-PROTEIN LIGASE CHFR"/>
    <property type="match status" value="1"/>
</dbReference>
<evidence type="ECO:0000313" key="2">
    <source>
        <dbReference type="EMBL" id="ETO15845.1"/>
    </source>
</evidence>
<dbReference type="GO" id="GO:0004842">
    <property type="term" value="F:ubiquitin-protein transferase activity"/>
    <property type="evidence" value="ECO:0007669"/>
    <property type="project" value="TreeGrafter"/>
</dbReference>
<reference evidence="2 3" key="1">
    <citation type="journal article" date="2013" name="Curr. Biol.">
        <title>The Genome of the Foraminiferan Reticulomyxa filosa.</title>
        <authorList>
            <person name="Glockner G."/>
            <person name="Hulsmann N."/>
            <person name="Schleicher M."/>
            <person name="Noegel A.A."/>
            <person name="Eichinger L."/>
            <person name="Gallinger C."/>
            <person name="Pawlowski J."/>
            <person name="Sierra R."/>
            <person name="Euteneuer U."/>
            <person name="Pillet L."/>
            <person name="Moustafa A."/>
            <person name="Platzer M."/>
            <person name="Groth M."/>
            <person name="Szafranski K."/>
            <person name="Schliwa M."/>
        </authorList>
    </citation>
    <scope>NUCLEOTIDE SEQUENCE [LARGE SCALE GENOMIC DNA]</scope>
</reference>
<gene>
    <name evidence="2" type="ORF">RFI_21518</name>
</gene>
<dbReference type="SMART" id="SM00240">
    <property type="entry name" value="FHA"/>
    <property type="match status" value="1"/>
</dbReference>
<dbReference type="OrthoDB" id="1305878at2759"/>
<organism evidence="2 3">
    <name type="scientific">Reticulomyxa filosa</name>
    <dbReference type="NCBI Taxonomy" id="46433"/>
    <lineage>
        <taxon>Eukaryota</taxon>
        <taxon>Sar</taxon>
        <taxon>Rhizaria</taxon>
        <taxon>Retaria</taxon>
        <taxon>Foraminifera</taxon>
        <taxon>Monothalamids</taxon>
        <taxon>Reticulomyxidae</taxon>
        <taxon>Reticulomyxa</taxon>
    </lineage>
</organism>
<dbReference type="GO" id="GO:0006511">
    <property type="term" value="P:ubiquitin-dependent protein catabolic process"/>
    <property type="evidence" value="ECO:0007669"/>
    <property type="project" value="TreeGrafter"/>
</dbReference>
<dbReference type="InterPro" id="IPR008984">
    <property type="entry name" value="SMAD_FHA_dom_sf"/>
</dbReference>
<dbReference type="GO" id="GO:0016301">
    <property type="term" value="F:kinase activity"/>
    <property type="evidence" value="ECO:0007669"/>
    <property type="project" value="UniProtKB-KW"/>
</dbReference>
<keyword evidence="2" id="KW-0418">Kinase</keyword>
<feature type="domain" description="FHA" evidence="1">
    <location>
        <begin position="41"/>
        <end position="97"/>
    </location>
</feature>
<comment type="caution">
    <text evidence="2">The sequence shown here is derived from an EMBL/GenBank/DDBJ whole genome shotgun (WGS) entry which is preliminary data.</text>
</comment>
<proteinExistence type="predicted"/>
<dbReference type="InterPro" id="IPR052256">
    <property type="entry name" value="E3_ubiquitin-ligase_CHFR"/>
</dbReference>
<sequence length="148" mass="17006">MKIGDFRSPKFKNESKSSLIWGRLVPTSHLHKVLELSLDEVKLGRDKQAHLKIREPQISSLHCIIRRTATNQQADKIPCCEVIDCSINGTYVNKTKIGKGQKCNMFDGDELILLQPSKHLKHGKKRGLFLSSKKQQKKVYLINENYMF</sequence>
<dbReference type="PANTHER" id="PTHR16079">
    <property type="entry name" value="UBIQUITIN LIGASE PROTEIN CHFR"/>
    <property type="match status" value="1"/>
</dbReference>
<evidence type="ECO:0000259" key="1">
    <source>
        <dbReference type="PROSITE" id="PS50006"/>
    </source>
</evidence>